<feature type="domain" description="Glycosyl hydrolase family 13 catalytic" evidence="1">
    <location>
        <begin position="44"/>
        <end position="464"/>
    </location>
</feature>
<evidence type="ECO:0000259" key="1">
    <source>
        <dbReference type="SMART" id="SM00642"/>
    </source>
</evidence>
<dbReference type="OrthoDB" id="9805159at2"/>
<gene>
    <name evidence="2" type="ORF">BST92_10645</name>
</gene>
<dbReference type="PROSITE" id="PS51257">
    <property type="entry name" value="PROKAR_LIPOPROTEIN"/>
    <property type="match status" value="1"/>
</dbReference>
<protein>
    <submittedName>
        <fullName evidence="2">Alpha-amlyase</fullName>
    </submittedName>
</protein>
<sequence length="555" mass="63574">MKNSILFLFLIIVLYSCKTEVESQRLSLEKEQAHFDWSAANVYFLLTDRFHNGDASNDTIINRNKETGKLRGFEGGDFAGIIEKIDDDYFTDLGVNAIWLTPIWEQIHEGIDEGTGYSYAFHGYWAKDWTAVEPSYGTQAEFESLVQKAHDKNIRILLDVVINHTGPVTEMDPVWPADWVRTGPACTYQDQETAVSCTLTNNLPDIRTDSKEEVELPAHLVQKWKQEGRLEAELKELDDFFNRTGLPRTPVNYIIKWVTDYARETGVDGFRIDTVKHVEEEVWKVFNEQAIIAYEDWKKANPEKKIHDDAFFILGELYGYEASGGRRYYFNDNPVDYFDYGYDAMINFGFKRHAIAPYKELFKRYDGFRDSLLLEDPNDPAYFMNYISSHDDGQPFDAARERTFESVTKLLLTPGMAQIYYGDEVARPLIIEGTQGDATLRSNMDWDNIDANLLSHWQKLGQFRRNHPAVGAGSHHSLEHDGTGTIFARWYDKNGFQDQIIAGAGLKDENVTIDITRVFKDVTQLRNAYTGTILDVVDGTVTVQTQRGIVLLESI</sequence>
<dbReference type="Gene3D" id="3.20.20.80">
    <property type="entry name" value="Glycosidases"/>
    <property type="match status" value="1"/>
</dbReference>
<comment type="caution">
    <text evidence="2">The sequence shown here is derived from an EMBL/GenBank/DDBJ whole genome shotgun (WGS) entry which is preliminary data.</text>
</comment>
<dbReference type="RefSeq" id="WP_105071435.1">
    <property type="nucleotide sequence ID" value="NZ_MTPW01000001.1"/>
</dbReference>
<dbReference type="InterPro" id="IPR017853">
    <property type="entry name" value="GH"/>
</dbReference>
<keyword evidence="2" id="KW-0456">Lyase</keyword>
<evidence type="ECO:0000313" key="2">
    <source>
        <dbReference type="EMBL" id="PQJ32356.1"/>
    </source>
</evidence>
<dbReference type="Pfam" id="PF00128">
    <property type="entry name" value="Alpha-amylase"/>
    <property type="match status" value="1"/>
</dbReference>
<dbReference type="AlphaFoldDB" id="A0A2S7UBQ0"/>
<dbReference type="GO" id="GO:0016829">
    <property type="term" value="F:lyase activity"/>
    <property type="evidence" value="ECO:0007669"/>
    <property type="project" value="UniProtKB-KW"/>
</dbReference>
<name>A0A2S7UBQ0_9FLAO</name>
<dbReference type="SMART" id="SM00642">
    <property type="entry name" value="Aamy"/>
    <property type="match status" value="1"/>
</dbReference>
<accession>A0A2S7UBQ0</accession>
<proteinExistence type="predicted"/>
<keyword evidence="3" id="KW-1185">Reference proteome</keyword>
<dbReference type="PANTHER" id="PTHR10357">
    <property type="entry name" value="ALPHA-AMYLASE FAMILY MEMBER"/>
    <property type="match status" value="1"/>
</dbReference>
<reference evidence="2 3" key="1">
    <citation type="submission" date="2017-01" db="EMBL/GenBank/DDBJ databases">
        <title>Trade-off between light-utilization and light-protection in marine flavobacteria.</title>
        <authorList>
            <person name="Kumagai Y."/>
            <person name="Yoshizawa S."/>
            <person name="Kogure K."/>
            <person name="Iwasaki W."/>
        </authorList>
    </citation>
    <scope>NUCLEOTIDE SEQUENCE [LARGE SCALE GENOMIC DNA]</scope>
    <source>
        <strain evidence="2 3">KCTC 32109</strain>
    </source>
</reference>
<dbReference type="PANTHER" id="PTHR10357:SF209">
    <property type="entry name" value="PERIPLASMIC ALPHA-AMYLASE"/>
    <property type="match status" value="1"/>
</dbReference>
<dbReference type="Proteomes" id="UP000239747">
    <property type="component" value="Unassembled WGS sequence"/>
</dbReference>
<dbReference type="GO" id="GO:0005975">
    <property type="term" value="P:carbohydrate metabolic process"/>
    <property type="evidence" value="ECO:0007669"/>
    <property type="project" value="InterPro"/>
</dbReference>
<evidence type="ECO:0000313" key="3">
    <source>
        <dbReference type="Proteomes" id="UP000239747"/>
    </source>
</evidence>
<organism evidence="2 3">
    <name type="scientific">Nonlabens arenilitoris</name>
    <dbReference type="NCBI Taxonomy" id="1217969"/>
    <lineage>
        <taxon>Bacteria</taxon>
        <taxon>Pseudomonadati</taxon>
        <taxon>Bacteroidota</taxon>
        <taxon>Flavobacteriia</taxon>
        <taxon>Flavobacteriales</taxon>
        <taxon>Flavobacteriaceae</taxon>
        <taxon>Nonlabens</taxon>
    </lineage>
</organism>
<dbReference type="InterPro" id="IPR006047">
    <property type="entry name" value="GH13_cat_dom"/>
</dbReference>
<dbReference type="SUPFAM" id="SSF51445">
    <property type="entry name" value="(Trans)glycosidases"/>
    <property type="match status" value="1"/>
</dbReference>
<dbReference type="EMBL" id="MTPW01000001">
    <property type="protein sequence ID" value="PQJ32356.1"/>
    <property type="molecule type" value="Genomic_DNA"/>
</dbReference>